<name>A0ABU5RXU1_9CYAN</name>
<evidence type="ECO:0008006" key="3">
    <source>
        <dbReference type="Google" id="ProtNLM"/>
    </source>
</evidence>
<dbReference type="Proteomes" id="UP001304461">
    <property type="component" value="Unassembled WGS sequence"/>
</dbReference>
<protein>
    <recommendedName>
        <fullName evidence="3">Fluorescence recovery protein</fullName>
    </recommendedName>
</protein>
<dbReference type="EMBL" id="JAYGHX010000013">
    <property type="protein sequence ID" value="MEA5392609.1"/>
    <property type="molecule type" value="Genomic_DNA"/>
</dbReference>
<dbReference type="InterPro" id="IPR041601">
    <property type="entry name" value="FRP"/>
</dbReference>
<accession>A0ABU5RXU1</accession>
<sequence length="108" mass="12438">MVSAVLEWTDQEQQVARRAFDKAHSRAAIGIIRAVQAHASRMDSVEECWKLHDFLSIQRHEIEGRFDFRLPGLLFVFASLVKDGLLQVEELEGLERDKLNKITAMSRM</sequence>
<keyword evidence="2" id="KW-1185">Reference proteome</keyword>
<dbReference type="RefSeq" id="WP_015108481.1">
    <property type="nucleotide sequence ID" value="NZ_JAYGHX010000013.1"/>
</dbReference>
<gene>
    <name evidence="1" type="ORF">VB738_15200</name>
</gene>
<dbReference type="Pfam" id="PF18032">
    <property type="entry name" value="FRP"/>
    <property type="match status" value="1"/>
</dbReference>
<organism evidence="1 2">
    <name type="scientific">Cyanobium gracile UHCC 0139</name>
    <dbReference type="NCBI Taxonomy" id="3110308"/>
    <lineage>
        <taxon>Bacteria</taxon>
        <taxon>Bacillati</taxon>
        <taxon>Cyanobacteriota</taxon>
        <taxon>Cyanophyceae</taxon>
        <taxon>Synechococcales</taxon>
        <taxon>Prochlorococcaceae</taxon>
        <taxon>Cyanobium</taxon>
    </lineage>
</organism>
<evidence type="ECO:0000313" key="2">
    <source>
        <dbReference type="Proteomes" id="UP001304461"/>
    </source>
</evidence>
<dbReference type="InterPro" id="IPR053747">
    <property type="entry name" value="Fluoresc_Recovery_Reg"/>
</dbReference>
<evidence type="ECO:0000313" key="1">
    <source>
        <dbReference type="EMBL" id="MEA5392609.1"/>
    </source>
</evidence>
<comment type="caution">
    <text evidence="1">The sequence shown here is derived from an EMBL/GenBank/DDBJ whole genome shotgun (WGS) entry which is preliminary data.</text>
</comment>
<reference evidence="1 2" key="1">
    <citation type="submission" date="2023-12" db="EMBL/GenBank/DDBJ databases">
        <title>Baltic Sea Cyanobacteria.</title>
        <authorList>
            <person name="Delbaje E."/>
            <person name="Fewer D.P."/>
            <person name="Shishido T.K."/>
        </authorList>
    </citation>
    <scope>NUCLEOTIDE SEQUENCE [LARGE SCALE GENOMIC DNA]</scope>
    <source>
        <strain evidence="1 2">UHCC 0139</strain>
    </source>
</reference>
<proteinExistence type="predicted"/>
<dbReference type="Gene3D" id="6.10.140.1840">
    <property type="match status" value="1"/>
</dbReference>